<reference evidence="2" key="1">
    <citation type="submission" date="2022-11" db="UniProtKB">
        <authorList>
            <consortium name="WormBaseParasite"/>
        </authorList>
    </citation>
    <scope>IDENTIFICATION</scope>
</reference>
<evidence type="ECO:0000313" key="1">
    <source>
        <dbReference type="Proteomes" id="UP000887564"/>
    </source>
</evidence>
<protein>
    <submittedName>
        <fullName evidence="2">Uncharacterized protein</fullName>
    </submittedName>
</protein>
<keyword evidence="1" id="KW-1185">Reference proteome</keyword>
<dbReference type="WBParaSite" id="PEQ_0000968601-mRNA-1">
    <property type="protein sequence ID" value="PEQ_0000968601-mRNA-1"/>
    <property type="gene ID" value="PEQ_0000968601"/>
</dbReference>
<name>A0A914S633_PAREQ</name>
<sequence>MPAICPYPSKVHCSFVGLLECHFATGLLRWVADVALGLPFQMHCAMAVHPCQEPVGVVPQVLEGCFA</sequence>
<dbReference type="Proteomes" id="UP000887564">
    <property type="component" value="Unplaced"/>
</dbReference>
<accession>A0A914S633</accession>
<evidence type="ECO:0000313" key="2">
    <source>
        <dbReference type="WBParaSite" id="PEQ_0000968601-mRNA-1"/>
    </source>
</evidence>
<organism evidence="1 2">
    <name type="scientific">Parascaris equorum</name>
    <name type="common">Equine roundworm</name>
    <dbReference type="NCBI Taxonomy" id="6256"/>
    <lineage>
        <taxon>Eukaryota</taxon>
        <taxon>Metazoa</taxon>
        <taxon>Ecdysozoa</taxon>
        <taxon>Nematoda</taxon>
        <taxon>Chromadorea</taxon>
        <taxon>Rhabditida</taxon>
        <taxon>Spirurina</taxon>
        <taxon>Ascaridomorpha</taxon>
        <taxon>Ascaridoidea</taxon>
        <taxon>Ascarididae</taxon>
        <taxon>Parascaris</taxon>
    </lineage>
</organism>
<proteinExistence type="predicted"/>
<dbReference type="AlphaFoldDB" id="A0A914S633"/>